<dbReference type="AlphaFoldDB" id="A0A644WAG0"/>
<evidence type="ECO:0000259" key="12">
    <source>
        <dbReference type="Pfam" id="PF08345"/>
    </source>
</evidence>
<evidence type="ECO:0000256" key="4">
    <source>
        <dbReference type="ARBA" id="ARBA00022475"/>
    </source>
</evidence>
<evidence type="ECO:0000256" key="2">
    <source>
        <dbReference type="ARBA" id="ARBA00004651"/>
    </source>
</evidence>
<feature type="domain" description="Flagellar M-ring N-terminal" evidence="11">
    <location>
        <begin position="45"/>
        <end position="216"/>
    </location>
</feature>
<dbReference type="PIRSF" id="PIRSF004862">
    <property type="entry name" value="FliF"/>
    <property type="match status" value="1"/>
</dbReference>
<dbReference type="InterPro" id="IPR006182">
    <property type="entry name" value="FliF_N_dom"/>
</dbReference>
<gene>
    <name evidence="13" type="ORF">SDC9_46962</name>
</gene>
<feature type="domain" description="Flagellar M-ring C-terminal" evidence="12">
    <location>
        <begin position="254"/>
        <end position="399"/>
    </location>
</feature>
<evidence type="ECO:0000256" key="7">
    <source>
        <dbReference type="ARBA" id="ARBA00023136"/>
    </source>
</evidence>
<sequence>MDKLKEGFGKLREKFKSFSKGIKIAIIATLITVIIAIGSLFFYNSATKYKVLFSNLEASDAQLVTSKLNEQKVDMKIEGETILVPKDMVDELRLELAPELSGGSTGYELMDSGNSFGMTDEEFKLKKLRMQQGELEKTIKSFSQVETVRVHITPSKDSVFVEDKEPGKAAVYIKLVPGNKLSREQVESVVALVSGSTENVPKENIEVMDSDMNLLTKDLNNTESSEVSSDSVEKQFSLEKRYEEDIQKSIVELLEPVVGKNKVKSSVNVELDFDSKQKTETIIDPNKVIISQETIKENNTTGSGENSGAPIDNNMQNTIDDGATGGTSSREEVKTNYEVGKTETKTISAPGEVKRLTASVFIDGNLDANVQAAIEESVSNAIGISTERGDNVSVVGMTFDPVTKEEAQQEFDAINELLAKEKRNKIILYSSLGVLALILVIISLILIRRKSKSKKEEKESLLDVVIDDRVSRENTEKFDPINFESINPKAHIENEIKKYATDKPDQVVDIVKSWLADNER</sequence>
<proteinExistence type="inferred from homology"/>
<dbReference type="GO" id="GO:0003774">
    <property type="term" value="F:cytoskeletal motor activity"/>
    <property type="evidence" value="ECO:0007669"/>
    <property type="project" value="InterPro"/>
</dbReference>
<feature type="region of interest" description="Disordered" evidence="9">
    <location>
        <begin position="294"/>
        <end position="331"/>
    </location>
</feature>
<evidence type="ECO:0000256" key="8">
    <source>
        <dbReference type="ARBA" id="ARBA00023143"/>
    </source>
</evidence>
<dbReference type="GO" id="GO:0009431">
    <property type="term" value="C:bacterial-type flagellum basal body, MS ring"/>
    <property type="evidence" value="ECO:0007669"/>
    <property type="project" value="InterPro"/>
</dbReference>
<feature type="compositionally biased region" description="Polar residues" evidence="9">
    <location>
        <begin position="294"/>
        <end position="306"/>
    </location>
</feature>
<dbReference type="EMBL" id="VSSQ01000748">
    <property type="protein sequence ID" value="MPM00732.1"/>
    <property type="molecule type" value="Genomic_DNA"/>
</dbReference>
<dbReference type="PANTHER" id="PTHR30046">
    <property type="entry name" value="FLAGELLAR M-RING PROTEIN"/>
    <property type="match status" value="1"/>
</dbReference>
<evidence type="ECO:0000313" key="13">
    <source>
        <dbReference type="EMBL" id="MPM00732.1"/>
    </source>
</evidence>
<dbReference type="GO" id="GO:0071973">
    <property type="term" value="P:bacterial-type flagellum-dependent cell motility"/>
    <property type="evidence" value="ECO:0007669"/>
    <property type="project" value="InterPro"/>
</dbReference>
<keyword evidence="6 10" id="KW-1133">Transmembrane helix</keyword>
<evidence type="ECO:0000256" key="5">
    <source>
        <dbReference type="ARBA" id="ARBA00022692"/>
    </source>
</evidence>
<dbReference type="GO" id="GO:0005886">
    <property type="term" value="C:plasma membrane"/>
    <property type="evidence" value="ECO:0007669"/>
    <property type="project" value="UniProtKB-SubCell"/>
</dbReference>
<reference evidence="13" key="1">
    <citation type="submission" date="2019-08" db="EMBL/GenBank/DDBJ databases">
        <authorList>
            <person name="Kucharzyk K."/>
            <person name="Murdoch R.W."/>
            <person name="Higgins S."/>
            <person name="Loffler F."/>
        </authorList>
    </citation>
    <scope>NUCLEOTIDE SEQUENCE</scope>
</reference>
<dbReference type="NCBIfam" id="TIGR00206">
    <property type="entry name" value="fliF"/>
    <property type="match status" value="1"/>
</dbReference>
<keyword evidence="5 10" id="KW-0812">Transmembrane</keyword>
<evidence type="ECO:0000256" key="1">
    <source>
        <dbReference type="ARBA" id="ARBA00004117"/>
    </source>
</evidence>
<dbReference type="Pfam" id="PF01514">
    <property type="entry name" value="YscJ_FliF"/>
    <property type="match status" value="1"/>
</dbReference>
<name>A0A644WAG0_9ZZZZ</name>
<comment type="similarity">
    <text evidence="3">Belongs to the FliF family.</text>
</comment>
<keyword evidence="7 10" id="KW-0472">Membrane</keyword>
<dbReference type="InterPro" id="IPR000067">
    <property type="entry name" value="FlgMring_FliF"/>
</dbReference>
<evidence type="ECO:0008006" key="14">
    <source>
        <dbReference type="Google" id="ProtNLM"/>
    </source>
</evidence>
<protein>
    <recommendedName>
        <fullName evidence="14">Flagellar M-ring protein</fullName>
    </recommendedName>
</protein>
<accession>A0A644WAG0</accession>
<dbReference type="InterPro" id="IPR045851">
    <property type="entry name" value="AMP-bd_C_sf"/>
</dbReference>
<dbReference type="InterPro" id="IPR043427">
    <property type="entry name" value="YscJ/FliF"/>
</dbReference>
<dbReference type="Gene3D" id="3.30.300.30">
    <property type="match status" value="1"/>
</dbReference>
<evidence type="ECO:0000256" key="10">
    <source>
        <dbReference type="SAM" id="Phobius"/>
    </source>
</evidence>
<dbReference type="Pfam" id="PF08345">
    <property type="entry name" value="YscJ_FliF_C"/>
    <property type="match status" value="1"/>
</dbReference>
<dbReference type="PRINTS" id="PR01009">
    <property type="entry name" value="FLGMRINGFLIF"/>
</dbReference>
<evidence type="ECO:0000259" key="11">
    <source>
        <dbReference type="Pfam" id="PF01514"/>
    </source>
</evidence>
<comment type="subcellular location">
    <subcellularLocation>
        <location evidence="1">Bacterial flagellum basal body</location>
    </subcellularLocation>
    <subcellularLocation>
        <location evidence="2">Cell membrane</location>
        <topology evidence="2">Multi-pass membrane protein</topology>
    </subcellularLocation>
</comment>
<evidence type="ECO:0000256" key="9">
    <source>
        <dbReference type="SAM" id="MobiDB-lite"/>
    </source>
</evidence>
<feature type="transmembrane region" description="Helical" evidence="10">
    <location>
        <begin position="426"/>
        <end position="447"/>
    </location>
</feature>
<keyword evidence="4" id="KW-1003">Cell membrane</keyword>
<feature type="transmembrane region" description="Helical" evidence="10">
    <location>
        <begin position="21"/>
        <end position="43"/>
    </location>
</feature>
<dbReference type="InterPro" id="IPR013556">
    <property type="entry name" value="Flag_M-ring_C"/>
</dbReference>
<evidence type="ECO:0000256" key="3">
    <source>
        <dbReference type="ARBA" id="ARBA00007971"/>
    </source>
</evidence>
<comment type="caution">
    <text evidence="13">The sequence shown here is derived from an EMBL/GenBank/DDBJ whole genome shotgun (WGS) entry which is preliminary data.</text>
</comment>
<keyword evidence="8" id="KW-0975">Bacterial flagellum</keyword>
<dbReference type="PANTHER" id="PTHR30046:SF0">
    <property type="entry name" value="FLAGELLAR M-RING PROTEIN"/>
    <property type="match status" value="1"/>
</dbReference>
<organism evidence="13">
    <name type="scientific">bioreactor metagenome</name>
    <dbReference type="NCBI Taxonomy" id="1076179"/>
    <lineage>
        <taxon>unclassified sequences</taxon>
        <taxon>metagenomes</taxon>
        <taxon>ecological metagenomes</taxon>
    </lineage>
</organism>
<evidence type="ECO:0000256" key="6">
    <source>
        <dbReference type="ARBA" id="ARBA00022989"/>
    </source>
</evidence>